<dbReference type="Gene3D" id="2.40.50.100">
    <property type="match status" value="1"/>
</dbReference>
<evidence type="ECO:0000256" key="3">
    <source>
        <dbReference type="ARBA" id="ARBA00022989"/>
    </source>
</evidence>
<keyword evidence="3" id="KW-1133">Transmembrane helix</keyword>
<dbReference type="GO" id="GO:0016020">
    <property type="term" value="C:membrane"/>
    <property type="evidence" value="ECO:0007669"/>
    <property type="project" value="UniProtKB-SubCell"/>
</dbReference>
<protein>
    <recommendedName>
        <fullName evidence="7">Biotin/lipoyl-binding protein</fullName>
    </recommendedName>
</protein>
<name>A0A4U0YVP6_9RHOB</name>
<dbReference type="PANTHER" id="PTHR30386:SF26">
    <property type="entry name" value="TRANSPORT PROTEIN COMB"/>
    <property type="match status" value="1"/>
</dbReference>
<dbReference type="PANTHER" id="PTHR30386">
    <property type="entry name" value="MEMBRANE FUSION SUBUNIT OF EMRAB-TOLC MULTIDRUG EFFLUX PUMP"/>
    <property type="match status" value="1"/>
</dbReference>
<comment type="subcellular location">
    <subcellularLocation>
        <location evidence="1">Membrane</location>
        <topology evidence="1">Single-pass membrane protein</topology>
    </subcellularLocation>
</comment>
<dbReference type="RefSeq" id="WP_136794085.1">
    <property type="nucleotide sequence ID" value="NZ_SWAU01000270.1"/>
</dbReference>
<evidence type="ECO:0000313" key="5">
    <source>
        <dbReference type="EMBL" id="TKA94849.1"/>
    </source>
</evidence>
<dbReference type="Proteomes" id="UP000306340">
    <property type="component" value="Unassembled WGS sequence"/>
</dbReference>
<evidence type="ECO:0000256" key="2">
    <source>
        <dbReference type="ARBA" id="ARBA00022692"/>
    </source>
</evidence>
<accession>A0A4U0YVP6</accession>
<dbReference type="EMBL" id="SWAU01000270">
    <property type="protein sequence ID" value="TKA94849.1"/>
    <property type="molecule type" value="Genomic_DNA"/>
</dbReference>
<organism evidence="5 6">
    <name type="scientific">Cereibacter changlensis</name>
    <dbReference type="NCBI Taxonomy" id="402884"/>
    <lineage>
        <taxon>Bacteria</taxon>
        <taxon>Pseudomonadati</taxon>
        <taxon>Pseudomonadota</taxon>
        <taxon>Alphaproteobacteria</taxon>
        <taxon>Rhodobacterales</taxon>
        <taxon>Paracoccaceae</taxon>
        <taxon>Cereibacter</taxon>
    </lineage>
</organism>
<evidence type="ECO:0000313" key="6">
    <source>
        <dbReference type="Proteomes" id="UP000306340"/>
    </source>
</evidence>
<keyword evidence="2" id="KW-0812">Transmembrane</keyword>
<evidence type="ECO:0008006" key="7">
    <source>
        <dbReference type="Google" id="ProtNLM"/>
    </source>
</evidence>
<proteinExistence type="predicted"/>
<keyword evidence="4" id="KW-0472">Membrane</keyword>
<dbReference type="InterPro" id="IPR050739">
    <property type="entry name" value="MFP"/>
</dbReference>
<dbReference type="AlphaFoldDB" id="A0A4U0YVP6"/>
<evidence type="ECO:0000256" key="4">
    <source>
        <dbReference type="ARBA" id="ARBA00023136"/>
    </source>
</evidence>
<gene>
    <name evidence="5" type="ORF">FAZ78_20040</name>
</gene>
<feature type="non-terminal residue" evidence="5">
    <location>
        <position position="296"/>
    </location>
</feature>
<comment type="caution">
    <text evidence="5">The sequence shown here is derived from an EMBL/GenBank/DDBJ whole genome shotgun (WGS) entry which is preliminary data.</text>
</comment>
<reference evidence="5 6" key="1">
    <citation type="submission" date="2019-04" db="EMBL/GenBank/DDBJ databases">
        <title>Crypto-aerobic microbial life in anoxic (sulfidic) marine sediments.</title>
        <authorList>
            <person name="Bhattacharya S."/>
            <person name="Roy C."/>
            <person name="Mondal N."/>
            <person name="Sarkar J."/>
            <person name="Mandal S."/>
            <person name="Rameez M.J."/>
            <person name="Ghosh W."/>
        </authorList>
    </citation>
    <scope>NUCLEOTIDE SEQUENCE [LARGE SCALE GENOMIC DNA]</scope>
    <source>
        <strain evidence="5 6">SBBC</strain>
    </source>
</reference>
<sequence>MKVIDSESLLPVAEATALPSVQPRRAGWIARTIRLPTARGDRLRHLAESARLEERPDQVSLRLAIWGLSLSLIALLTWASLASIPEIAHGTGQITPESFEREVVHPDAGRVIAIEVATGVKVKAGHPIVRLDTDDLRDRQGTLLARQLSLQLLIEALSAFAEGRQPVFAGGAAAPEELAAARAAYDARVTSMADQRGVLDAQAEQVRTEGEILDRQIAQAAAGLLRLSDLLQRNETLFAQKLLTYPVIAAARQDEADAQAALDVLVKQKQRNVAVAAELAERIAAQVSASRSEAAQ</sequence>
<evidence type="ECO:0000256" key="1">
    <source>
        <dbReference type="ARBA" id="ARBA00004167"/>
    </source>
</evidence>